<dbReference type="OrthoDB" id="2428268at2"/>
<dbReference type="AlphaFoldDB" id="A0A4Z0GJU3"/>
<proteinExistence type="predicted"/>
<sequence length="98" mass="11456">MLRASLEILRLIFIIVILSILFGSGVLWIYHLLDMTVDRLGYFMISTADLILIFILYRNRFQFHGFYKGKDRRKLSGSAYYFLLATALIILLAVPFFN</sequence>
<feature type="transmembrane region" description="Helical" evidence="1">
    <location>
        <begin position="78"/>
        <end position="97"/>
    </location>
</feature>
<keyword evidence="1" id="KW-0472">Membrane</keyword>
<dbReference type="EMBL" id="SRJD01000017">
    <property type="protein sequence ID" value="TGA97021.1"/>
    <property type="molecule type" value="Genomic_DNA"/>
</dbReference>
<keyword evidence="1" id="KW-1133">Transmembrane helix</keyword>
<name>A0A4Z0GJU3_9BACL</name>
<gene>
    <name evidence="2" type="ORF">E4665_13330</name>
</gene>
<keyword evidence="3" id="KW-1185">Reference proteome</keyword>
<accession>A0A4Z0GJU3</accession>
<feature type="transmembrane region" description="Helical" evidence="1">
    <location>
        <begin position="39"/>
        <end position="57"/>
    </location>
</feature>
<evidence type="ECO:0000313" key="2">
    <source>
        <dbReference type="EMBL" id="TGA97021.1"/>
    </source>
</evidence>
<protein>
    <submittedName>
        <fullName evidence="2">Uncharacterized protein</fullName>
    </submittedName>
</protein>
<feature type="transmembrane region" description="Helical" evidence="1">
    <location>
        <begin position="12"/>
        <end position="33"/>
    </location>
</feature>
<keyword evidence="1" id="KW-0812">Transmembrane</keyword>
<comment type="caution">
    <text evidence="2">The sequence shown here is derived from an EMBL/GenBank/DDBJ whole genome shotgun (WGS) entry which is preliminary data.</text>
</comment>
<evidence type="ECO:0000313" key="3">
    <source>
        <dbReference type="Proteomes" id="UP000298347"/>
    </source>
</evidence>
<evidence type="ECO:0000256" key="1">
    <source>
        <dbReference type="SAM" id="Phobius"/>
    </source>
</evidence>
<dbReference type="Proteomes" id="UP000298347">
    <property type="component" value="Unassembled WGS sequence"/>
</dbReference>
<dbReference type="RefSeq" id="WP_135349290.1">
    <property type="nucleotide sequence ID" value="NZ_SRJD01000017.1"/>
</dbReference>
<organism evidence="2 3">
    <name type="scientific">Sporolactobacillus shoreae</name>
    <dbReference type="NCBI Taxonomy" id="1465501"/>
    <lineage>
        <taxon>Bacteria</taxon>
        <taxon>Bacillati</taxon>
        <taxon>Bacillota</taxon>
        <taxon>Bacilli</taxon>
        <taxon>Bacillales</taxon>
        <taxon>Sporolactobacillaceae</taxon>
        <taxon>Sporolactobacillus</taxon>
    </lineage>
</organism>
<reference evidence="2 3" key="1">
    <citation type="journal article" date="2015" name="Int. J. Syst. Evol. Microbiol.">
        <title>Sporolactobacillus shoreae sp. nov. and Sporolactobacillus spathodeae sp. nov., two spore-forming lactic acid bacteria isolated from tree barks in Thailand.</title>
        <authorList>
            <person name="Thamacharoensuk T."/>
            <person name="Kitahara M."/>
            <person name="Ohkuma M."/>
            <person name="Thongchul N."/>
            <person name="Tanasupawat S."/>
        </authorList>
    </citation>
    <scope>NUCLEOTIDE SEQUENCE [LARGE SCALE GENOMIC DNA]</scope>
    <source>
        <strain evidence="2 3">BK92</strain>
    </source>
</reference>